<dbReference type="PROSITE" id="PS00134">
    <property type="entry name" value="TRYPSIN_HIS"/>
    <property type="match status" value="1"/>
</dbReference>
<dbReference type="AlphaFoldDB" id="A0A7W9NEH4"/>
<dbReference type="PRINTS" id="PR00722">
    <property type="entry name" value="CHYMOTRYPSIN"/>
</dbReference>
<dbReference type="GO" id="GO:0004252">
    <property type="term" value="F:serine-type endopeptidase activity"/>
    <property type="evidence" value="ECO:0007669"/>
    <property type="project" value="InterPro"/>
</dbReference>
<dbReference type="PANTHER" id="PTHR24276">
    <property type="entry name" value="POLYSERASE-RELATED"/>
    <property type="match status" value="1"/>
</dbReference>
<dbReference type="EC" id="3.4.24.77" evidence="5"/>
<dbReference type="SMART" id="SM00020">
    <property type="entry name" value="Tryp_SPc"/>
    <property type="match status" value="1"/>
</dbReference>
<gene>
    <name evidence="5" type="ORF">BJ998_000342</name>
</gene>
<dbReference type="EMBL" id="JACHIR010000001">
    <property type="protein sequence ID" value="MBB5889146.1"/>
    <property type="molecule type" value="Genomic_DNA"/>
</dbReference>
<feature type="chain" id="PRO_5030830524" evidence="3">
    <location>
        <begin position="27"/>
        <end position="247"/>
    </location>
</feature>
<keyword evidence="5" id="KW-0378">Hydrolase</keyword>
<feature type="signal peptide" evidence="3">
    <location>
        <begin position="1"/>
        <end position="26"/>
    </location>
</feature>
<evidence type="ECO:0000259" key="4">
    <source>
        <dbReference type="PROSITE" id="PS50240"/>
    </source>
</evidence>
<dbReference type="InterPro" id="IPR009003">
    <property type="entry name" value="Peptidase_S1_PA"/>
</dbReference>
<evidence type="ECO:0000256" key="2">
    <source>
        <dbReference type="ARBA" id="ARBA00023157"/>
    </source>
</evidence>
<keyword evidence="2" id="KW-1015">Disulfide bond</keyword>
<dbReference type="Gene3D" id="2.40.10.10">
    <property type="entry name" value="Trypsin-like serine proteases"/>
    <property type="match status" value="2"/>
</dbReference>
<dbReference type="PANTHER" id="PTHR24276:SF98">
    <property type="entry name" value="FI18310P1-RELATED"/>
    <property type="match status" value="1"/>
</dbReference>
<dbReference type="SUPFAM" id="SSF50494">
    <property type="entry name" value="Trypsin-like serine proteases"/>
    <property type="match status" value="1"/>
</dbReference>
<comment type="caution">
    <text evidence="5">The sequence shown here is derived from an EMBL/GenBank/DDBJ whole genome shotgun (WGS) entry which is preliminary data.</text>
</comment>
<proteinExistence type="inferred from homology"/>
<dbReference type="PROSITE" id="PS50240">
    <property type="entry name" value="TRYPSIN_DOM"/>
    <property type="match status" value="1"/>
</dbReference>
<feature type="domain" description="Peptidase S1" evidence="4">
    <location>
        <begin position="32"/>
        <end position="245"/>
    </location>
</feature>
<accession>A0A7W9NEH4</accession>
<dbReference type="InterPro" id="IPR018114">
    <property type="entry name" value="TRYPSIN_HIS"/>
</dbReference>
<organism evidence="5 6">
    <name type="scientific">Kutzneria kofuensis</name>
    <dbReference type="NCBI Taxonomy" id="103725"/>
    <lineage>
        <taxon>Bacteria</taxon>
        <taxon>Bacillati</taxon>
        <taxon>Actinomycetota</taxon>
        <taxon>Actinomycetes</taxon>
        <taxon>Pseudonocardiales</taxon>
        <taxon>Pseudonocardiaceae</taxon>
        <taxon>Kutzneria</taxon>
    </lineage>
</organism>
<reference evidence="5 6" key="1">
    <citation type="submission" date="2020-08" db="EMBL/GenBank/DDBJ databases">
        <title>Sequencing the genomes of 1000 actinobacteria strains.</title>
        <authorList>
            <person name="Klenk H.-P."/>
        </authorList>
    </citation>
    <scope>NUCLEOTIDE SEQUENCE [LARGE SCALE GENOMIC DNA]</scope>
    <source>
        <strain evidence="5 6">DSM 43851</strain>
    </source>
</reference>
<comment type="similarity">
    <text evidence="1">Belongs to the peptidase S1 family.</text>
</comment>
<keyword evidence="6" id="KW-1185">Reference proteome</keyword>
<dbReference type="InterPro" id="IPR001254">
    <property type="entry name" value="Trypsin_dom"/>
</dbReference>
<evidence type="ECO:0000313" key="5">
    <source>
        <dbReference type="EMBL" id="MBB5889146.1"/>
    </source>
</evidence>
<dbReference type="GO" id="GO:0006508">
    <property type="term" value="P:proteolysis"/>
    <property type="evidence" value="ECO:0007669"/>
    <property type="project" value="InterPro"/>
</dbReference>
<dbReference type="RefSeq" id="WP_184857839.1">
    <property type="nucleotide sequence ID" value="NZ_BAAAWY010000013.1"/>
</dbReference>
<evidence type="ECO:0000256" key="1">
    <source>
        <dbReference type="ARBA" id="ARBA00007664"/>
    </source>
</evidence>
<dbReference type="InterPro" id="IPR043504">
    <property type="entry name" value="Peptidase_S1_PA_chymotrypsin"/>
</dbReference>
<dbReference type="InterPro" id="IPR050430">
    <property type="entry name" value="Peptidase_S1"/>
</dbReference>
<evidence type="ECO:0000256" key="3">
    <source>
        <dbReference type="SAM" id="SignalP"/>
    </source>
</evidence>
<dbReference type="Proteomes" id="UP000585638">
    <property type="component" value="Unassembled WGS sequence"/>
</dbReference>
<sequence length="247" mass="24748">MKISRLSAIAAMALTLLGFATVPAEAASSPNIVGGSTVTTAPSWAAAVGDSSGMWCSGELVASQWVLTAAHCEGATQIRVGSKNLNSGGTLARVSKWVRNPKYNGSGYDFSLYKLTSAVSQTPIQIASSSPAVGTKVTLYGFGQTCGTRGCGPMSSTLRQLSTTVSSDSNCGGITGSVELCFATTVSGTDCYGDSGGPAVVNGQLVGSDSRGADGPGADTCGRTKSIYGDASVTAISSWVKSTIAAG</sequence>
<evidence type="ECO:0000313" key="6">
    <source>
        <dbReference type="Proteomes" id="UP000585638"/>
    </source>
</evidence>
<name>A0A7W9NEH4_9PSEU</name>
<keyword evidence="3" id="KW-0732">Signal</keyword>
<dbReference type="Pfam" id="PF00089">
    <property type="entry name" value="Trypsin"/>
    <property type="match status" value="1"/>
</dbReference>
<protein>
    <submittedName>
        <fullName evidence="5">Snapalysin</fullName>
        <ecNumber evidence="5">3.4.24.77</ecNumber>
    </submittedName>
</protein>
<dbReference type="InterPro" id="IPR001314">
    <property type="entry name" value="Peptidase_S1A"/>
</dbReference>